<dbReference type="AlphaFoldDB" id="A0A850H2S8"/>
<evidence type="ECO:0000313" key="2">
    <source>
        <dbReference type="EMBL" id="NVE93457.1"/>
    </source>
</evidence>
<comment type="caution">
    <text evidence="2">The sequence shown here is derived from an EMBL/GenBank/DDBJ whole genome shotgun (WGS) entry which is preliminary data.</text>
</comment>
<accession>A0A850H2S8</accession>
<feature type="chain" id="PRO_5032848793" description="DUF2147 domain-containing protein" evidence="1">
    <location>
        <begin position="22"/>
        <end position="76"/>
    </location>
</feature>
<gene>
    <name evidence="2" type="ORF">HUO12_00945</name>
</gene>
<evidence type="ECO:0000256" key="1">
    <source>
        <dbReference type="SAM" id="SignalP"/>
    </source>
</evidence>
<organism evidence="2 3">
    <name type="scientific">Altererythrobacter lutimaris</name>
    <dbReference type="NCBI Taxonomy" id="2743979"/>
    <lineage>
        <taxon>Bacteria</taxon>
        <taxon>Pseudomonadati</taxon>
        <taxon>Pseudomonadota</taxon>
        <taxon>Alphaproteobacteria</taxon>
        <taxon>Sphingomonadales</taxon>
        <taxon>Erythrobacteraceae</taxon>
        <taxon>Altererythrobacter</taxon>
    </lineage>
</organism>
<dbReference type="EMBL" id="JABWTA010000001">
    <property type="protein sequence ID" value="NVE93457.1"/>
    <property type="molecule type" value="Genomic_DNA"/>
</dbReference>
<name>A0A850H2S8_9SPHN</name>
<feature type="signal peptide" evidence="1">
    <location>
        <begin position="1"/>
        <end position="21"/>
    </location>
</feature>
<protein>
    <recommendedName>
        <fullName evidence="4">DUF2147 domain-containing protein</fullName>
    </recommendedName>
</protein>
<keyword evidence="1" id="KW-0732">Signal</keyword>
<evidence type="ECO:0008006" key="4">
    <source>
        <dbReference type="Google" id="ProtNLM"/>
    </source>
</evidence>
<sequence>MIKALLLYAAAVPLAAGPALPEATSSDEEVTITAKLCSGGGIEIDLGLPKEDQQDAPCELEACHGGTCRKKIDLRQ</sequence>
<dbReference type="RefSeq" id="WP_176271824.1">
    <property type="nucleotide sequence ID" value="NZ_JABWTA010000001.1"/>
</dbReference>
<evidence type="ECO:0000313" key="3">
    <source>
        <dbReference type="Proteomes" id="UP000546031"/>
    </source>
</evidence>
<dbReference type="Proteomes" id="UP000546031">
    <property type="component" value="Unassembled WGS sequence"/>
</dbReference>
<proteinExistence type="predicted"/>
<reference evidence="2 3" key="1">
    <citation type="submission" date="2020-06" db="EMBL/GenBank/DDBJ databases">
        <title>Altererythrobacter lutimaris sp. nov., a marine bacterium isolated from a tidal flat.</title>
        <authorList>
            <person name="Kim D."/>
            <person name="Yoo Y."/>
            <person name="Kim J.-J."/>
        </authorList>
    </citation>
    <scope>NUCLEOTIDE SEQUENCE [LARGE SCALE GENOMIC DNA]</scope>
    <source>
        <strain evidence="2 3">JGD-16</strain>
    </source>
</reference>
<keyword evidence="3" id="KW-1185">Reference proteome</keyword>